<feature type="transmembrane region" description="Helical" evidence="1">
    <location>
        <begin position="673"/>
        <end position="693"/>
    </location>
</feature>
<proteinExistence type="predicted"/>
<dbReference type="PANTHER" id="PTHR35395:SF1">
    <property type="entry name" value="DUF6536 DOMAIN-CONTAINING PROTEIN"/>
    <property type="match status" value="1"/>
</dbReference>
<dbReference type="eggNOG" id="ENOG502RYAY">
    <property type="taxonomic scope" value="Eukaryota"/>
</dbReference>
<evidence type="ECO:0000256" key="1">
    <source>
        <dbReference type="SAM" id="Phobius"/>
    </source>
</evidence>
<comment type="caution">
    <text evidence="3">The sequence shown here is derived from an EMBL/GenBank/DDBJ whole genome shotgun (WGS) entry which is preliminary data.</text>
</comment>
<reference evidence="3 4" key="1">
    <citation type="submission" date="2016-10" db="EMBL/GenBank/DDBJ databases">
        <title>Genome sequencing of Aspergillus oryzae BCC7051.</title>
        <authorList>
            <person name="Thammarongtham C."/>
            <person name="Vorapreeda T."/>
            <person name="Nookaew I."/>
            <person name="Srisuk T."/>
            <person name="Land M."/>
            <person name="Jeennor S."/>
            <person name="Laoteng K."/>
        </authorList>
    </citation>
    <scope>NUCLEOTIDE SEQUENCE [LARGE SCALE GENOMIC DNA]</scope>
    <source>
        <strain evidence="3 4">BCC7051</strain>
    </source>
</reference>
<keyword evidence="1" id="KW-1133">Transmembrane helix</keyword>
<dbReference type="Pfam" id="PF20163">
    <property type="entry name" value="DUF6536"/>
    <property type="match status" value="1"/>
</dbReference>
<evidence type="ECO:0000259" key="2">
    <source>
        <dbReference type="Pfam" id="PF20163"/>
    </source>
</evidence>
<feature type="transmembrane region" description="Helical" evidence="1">
    <location>
        <begin position="102"/>
        <end position="126"/>
    </location>
</feature>
<accession>A0A1S9E0V0</accession>
<dbReference type="InterPro" id="IPR046623">
    <property type="entry name" value="DUF6536"/>
</dbReference>
<feature type="transmembrane region" description="Helical" evidence="1">
    <location>
        <begin position="775"/>
        <end position="796"/>
    </location>
</feature>
<sequence length="873" mass="98130">MSATSSCDRDISSFYYSESDDDASSTATIDHEEYPKESSLEGASFLPNLFQRFDRARLQGYFWKAKYLFRRIQASSNFENIPLPLFKREIEPGQEWLRGAMLCAWGTASILALNVIITIIALGVGYSGQSEDKYFMYAELYQGDCSVTGNWTTGMHVVINILSSALLAASNYVMQCLSAPSRADVDEAHSRRQWLDIGIISTRNLAVMDNKRKALWGLLLISSLPIHMLYNAAIFSSISNIQYATVVIPQDLEENESLIRDEYEARSFYDYVGSSANDIRAEIFNGTFMKKDLLGCSKQYDVEFNTKSSTLLLMAGRDSLRGFSSLLPLTWVFGDYNHMVEGPSTYPPRFSPTLDMTYIHAGSWNYPKWSFKYKGSNTWSDIDRFTNSYFWPDSVVRNDTLYSNISSDMDTLVAFIFNQNPDESHLGDFLMTPSNWRNDSWAARIEFRIDAHSVSYWDRSWSFNNSVYHAVVSKQRDGLAEVAVSGCMTKDANQHCQIYFSPAICVAVIACNIVKVYCMYMTARTDHKEIFLTVGDALSSFLDRPDPTTKGHCLLSREDIIYGFRFCNSHTLALDTINPSHDTGFHTSLPQLLPERKRWFRAASWRRWVFTYIVFSACVAVAIALYSRALSSGSADVTGIGSNLGMGKPNSSTILFDGANFIALALLASTPQLVFSALYLLCNGLFTCMLAVAEYNDFATQRKPLRVTWPKGEQRSTYYLSLPYRYSIPLITVSVVIHWLLSQCIFLVKINTFDVHGKKSYYAGRQVTACGWSPLPMFITIIVGGTAMMVLAGFSLRRLRSYMPLASSCSVALSAACHPPPGDENASLKAVMWGEVGGVSFDRMDTTDHMSRYAHCAFTSKEVTTPNMARLYC</sequence>
<feature type="transmembrane region" description="Helical" evidence="1">
    <location>
        <begin position="157"/>
        <end position="174"/>
    </location>
</feature>
<dbReference type="EMBL" id="MKZY01000001">
    <property type="protein sequence ID" value="OOO14816.1"/>
    <property type="molecule type" value="Genomic_DNA"/>
</dbReference>
<keyword evidence="1" id="KW-0472">Membrane</keyword>
<keyword evidence="1" id="KW-0812">Transmembrane</keyword>
<feature type="transmembrane region" description="Helical" evidence="1">
    <location>
        <begin position="608"/>
        <end position="626"/>
    </location>
</feature>
<name>A0A1S9E0V0_ASPOZ</name>
<gene>
    <name evidence="3" type="ORF">OAory_01034110</name>
</gene>
<protein>
    <recommendedName>
        <fullName evidence="2">DUF6536 domain-containing protein</fullName>
    </recommendedName>
</protein>
<dbReference type="Proteomes" id="UP000190312">
    <property type="component" value="Unassembled WGS sequence"/>
</dbReference>
<feature type="domain" description="DUF6536" evidence="2">
    <location>
        <begin position="96"/>
        <end position="252"/>
    </location>
</feature>
<dbReference type="VEuPathDB" id="FungiDB:AO090026000484"/>
<feature type="transmembrane region" description="Helical" evidence="1">
    <location>
        <begin position="214"/>
        <end position="235"/>
    </location>
</feature>
<organism evidence="3 4">
    <name type="scientific">Aspergillus oryzae</name>
    <name type="common">Yellow koji mold</name>
    <dbReference type="NCBI Taxonomy" id="5062"/>
    <lineage>
        <taxon>Eukaryota</taxon>
        <taxon>Fungi</taxon>
        <taxon>Dikarya</taxon>
        <taxon>Ascomycota</taxon>
        <taxon>Pezizomycotina</taxon>
        <taxon>Eurotiomycetes</taxon>
        <taxon>Eurotiomycetidae</taxon>
        <taxon>Eurotiales</taxon>
        <taxon>Aspergillaceae</taxon>
        <taxon>Aspergillus</taxon>
        <taxon>Aspergillus subgen. Circumdati</taxon>
    </lineage>
</organism>
<evidence type="ECO:0000313" key="4">
    <source>
        <dbReference type="Proteomes" id="UP000190312"/>
    </source>
</evidence>
<evidence type="ECO:0000313" key="3">
    <source>
        <dbReference type="EMBL" id="OOO14816.1"/>
    </source>
</evidence>
<feature type="transmembrane region" description="Helical" evidence="1">
    <location>
        <begin position="726"/>
        <end position="748"/>
    </location>
</feature>
<feature type="transmembrane region" description="Helical" evidence="1">
    <location>
        <begin position="498"/>
        <end position="518"/>
    </location>
</feature>
<dbReference type="OrthoDB" id="5429634at2759"/>
<dbReference type="AlphaFoldDB" id="A0A1S9E0V0"/>
<dbReference type="PANTHER" id="PTHR35395">
    <property type="entry name" value="DUF6536 DOMAIN-CONTAINING PROTEIN"/>
    <property type="match status" value="1"/>
</dbReference>